<dbReference type="InterPro" id="IPR000477">
    <property type="entry name" value="RT_dom"/>
</dbReference>
<evidence type="ECO:0000313" key="3">
    <source>
        <dbReference type="Proteomes" id="UP001608902"/>
    </source>
</evidence>
<protein>
    <recommendedName>
        <fullName evidence="1">Reverse transcriptase domain-containing protein</fullName>
    </recommendedName>
</protein>
<dbReference type="Proteomes" id="UP001608902">
    <property type="component" value="Unassembled WGS sequence"/>
</dbReference>
<reference evidence="2 3" key="1">
    <citation type="submission" date="2024-08" db="EMBL/GenBank/DDBJ databases">
        <title>Gnathostoma spinigerum genome.</title>
        <authorList>
            <person name="Gonzalez-Bertolin B."/>
            <person name="Monzon S."/>
            <person name="Zaballos A."/>
            <person name="Jimenez P."/>
            <person name="Dekumyoy P."/>
            <person name="Varona S."/>
            <person name="Cuesta I."/>
            <person name="Sumanam S."/>
            <person name="Adisakwattana P."/>
            <person name="Gasser R.B."/>
            <person name="Hernandez-Gonzalez A."/>
            <person name="Young N.D."/>
            <person name="Perteguer M.J."/>
        </authorList>
    </citation>
    <scope>NUCLEOTIDE SEQUENCE [LARGE SCALE GENOMIC DNA]</scope>
    <source>
        <strain evidence="2">AL3</strain>
        <tissue evidence="2">Liver</tissue>
    </source>
</reference>
<dbReference type="PANTHER" id="PTHR47027:SF20">
    <property type="entry name" value="REVERSE TRANSCRIPTASE-LIKE PROTEIN WITH RNA-DIRECTED DNA POLYMERASE DOMAIN"/>
    <property type="match status" value="1"/>
</dbReference>
<gene>
    <name evidence="2" type="ORF">AB6A40_003869</name>
</gene>
<comment type="caution">
    <text evidence="2">The sequence shown here is derived from an EMBL/GenBank/DDBJ whole genome shotgun (WGS) entry which is preliminary data.</text>
</comment>
<name>A0ABD6ELK6_9BILA</name>
<dbReference type="SUPFAM" id="SSF56672">
    <property type="entry name" value="DNA/RNA polymerases"/>
    <property type="match status" value="1"/>
</dbReference>
<dbReference type="EMBL" id="JBGFUD010002100">
    <property type="protein sequence ID" value="MFH4977160.1"/>
    <property type="molecule type" value="Genomic_DNA"/>
</dbReference>
<accession>A0ABD6ELK6</accession>
<dbReference type="PANTHER" id="PTHR47027">
    <property type="entry name" value="REVERSE TRANSCRIPTASE DOMAIN-CONTAINING PROTEIN"/>
    <property type="match status" value="1"/>
</dbReference>
<organism evidence="2 3">
    <name type="scientific">Gnathostoma spinigerum</name>
    <dbReference type="NCBI Taxonomy" id="75299"/>
    <lineage>
        <taxon>Eukaryota</taxon>
        <taxon>Metazoa</taxon>
        <taxon>Ecdysozoa</taxon>
        <taxon>Nematoda</taxon>
        <taxon>Chromadorea</taxon>
        <taxon>Rhabditida</taxon>
        <taxon>Spirurina</taxon>
        <taxon>Gnathostomatomorpha</taxon>
        <taxon>Gnathostomatoidea</taxon>
        <taxon>Gnathostomatidae</taxon>
        <taxon>Gnathostoma</taxon>
    </lineage>
</organism>
<sequence length="133" mass="14984">MRRATQDYDSNILLYPAEKELTGLEYADDIALVADNPRELQKAVTAVSDYSASFGLVIRPSKSKVLATRPSKPMRFLIRRDGEELENVKSFCYPGSIITASTSWMEDITQRIAKASSAFSMLQKCLWNTNIKK</sequence>
<dbReference type="InterPro" id="IPR043502">
    <property type="entry name" value="DNA/RNA_pol_sf"/>
</dbReference>
<feature type="domain" description="Reverse transcriptase" evidence="1">
    <location>
        <begin position="16"/>
        <end position="77"/>
    </location>
</feature>
<evidence type="ECO:0000259" key="1">
    <source>
        <dbReference type="Pfam" id="PF00078"/>
    </source>
</evidence>
<evidence type="ECO:0000313" key="2">
    <source>
        <dbReference type="EMBL" id="MFH4977160.1"/>
    </source>
</evidence>
<dbReference type="AlphaFoldDB" id="A0ABD6ELK6"/>
<proteinExistence type="predicted"/>
<keyword evidence="3" id="KW-1185">Reference proteome</keyword>
<dbReference type="Pfam" id="PF00078">
    <property type="entry name" value="RVT_1"/>
    <property type="match status" value="1"/>
</dbReference>